<sequence length="109" mass="12575">MKKSIYKENGIFSLIKSNLFGIILFLFIFIFIVSGINSLGSKSKEEEMKIAKDSINKAIVSCYAIEGKYPKDFNYLVKNYGVHINEYKYKVNYQIFASNILPDVTIIER</sequence>
<dbReference type="EMBL" id="QUSM01000002">
    <property type="protein sequence ID" value="RGD75344.1"/>
    <property type="molecule type" value="Genomic_DNA"/>
</dbReference>
<feature type="transmembrane region" description="Helical" evidence="1">
    <location>
        <begin position="20"/>
        <end position="40"/>
    </location>
</feature>
<organism evidence="2 3">
    <name type="scientific">Anaerofustis stercorihominis</name>
    <dbReference type="NCBI Taxonomy" id="214853"/>
    <lineage>
        <taxon>Bacteria</taxon>
        <taxon>Bacillati</taxon>
        <taxon>Bacillota</taxon>
        <taxon>Clostridia</taxon>
        <taxon>Eubacteriales</taxon>
        <taxon>Eubacteriaceae</taxon>
        <taxon>Anaerofustis</taxon>
    </lineage>
</organism>
<evidence type="ECO:0000313" key="3">
    <source>
        <dbReference type="Proteomes" id="UP000261212"/>
    </source>
</evidence>
<evidence type="ECO:0000256" key="1">
    <source>
        <dbReference type="SAM" id="Phobius"/>
    </source>
</evidence>
<evidence type="ECO:0000313" key="2">
    <source>
        <dbReference type="EMBL" id="RGD75344.1"/>
    </source>
</evidence>
<dbReference type="Proteomes" id="UP000261212">
    <property type="component" value="Unassembled WGS sequence"/>
</dbReference>
<keyword evidence="1" id="KW-0472">Membrane</keyword>
<keyword evidence="1" id="KW-1133">Transmembrane helix</keyword>
<dbReference type="AlphaFoldDB" id="A0A3E3E1B7"/>
<dbReference type="RefSeq" id="WP_117531568.1">
    <property type="nucleotide sequence ID" value="NZ_QUSM01000002.1"/>
</dbReference>
<accession>A0A3E3E1B7</accession>
<proteinExistence type="predicted"/>
<reference evidence="2 3" key="1">
    <citation type="submission" date="2018-08" db="EMBL/GenBank/DDBJ databases">
        <title>A genome reference for cultivated species of the human gut microbiota.</title>
        <authorList>
            <person name="Zou Y."/>
            <person name="Xue W."/>
            <person name="Luo G."/>
        </authorList>
    </citation>
    <scope>NUCLEOTIDE SEQUENCE [LARGE SCALE GENOMIC DNA]</scope>
    <source>
        <strain evidence="2 3">AM25-6</strain>
    </source>
</reference>
<protein>
    <submittedName>
        <fullName evidence="2">Uncharacterized protein</fullName>
    </submittedName>
</protein>
<name>A0A3E3E1B7_9FIRM</name>
<gene>
    <name evidence="2" type="ORF">DW687_03185</name>
</gene>
<keyword evidence="1" id="KW-0812">Transmembrane</keyword>
<comment type="caution">
    <text evidence="2">The sequence shown here is derived from an EMBL/GenBank/DDBJ whole genome shotgun (WGS) entry which is preliminary data.</text>
</comment>